<dbReference type="InterPro" id="IPR051057">
    <property type="entry name" value="PI-PLC_domain"/>
</dbReference>
<name>A0A135LFZ5_PENPA</name>
<reference evidence="2 3" key="1">
    <citation type="journal article" date="2016" name="BMC Genomics">
        <title>Genome sequencing and secondary metabolism of the postharvest pathogen Penicillium griseofulvum.</title>
        <authorList>
            <person name="Banani H."/>
            <person name="Marcet-Houben M."/>
            <person name="Ballester A.R."/>
            <person name="Abbruscato P."/>
            <person name="Gonzalez-Candelas L."/>
            <person name="Gabaldon T."/>
            <person name="Spadaro D."/>
        </authorList>
    </citation>
    <scope>NUCLEOTIDE SEQUENCE [LARGE SCALE GENOMIC DNA]</scope>
    <source>
        <strain evidence="2 3">PG3</strain>
    </source>
</reference>
<dbReference type="GeneID" id="63704790"/>
<protein>
    <recommendedName>
        <fullName evidence="4">PLC-like phosphodiesterase</fullName>
    </recommendedName>
</protein>
<dbReference type="Pfam" id="PF26146">
    <property type="entry name" value="PI-PLC_X"/>
    <property type="match status" value="1"/>
</dbReference>
<dbReference type="GO" id="GO:0006629">
    <property type="term" value="P:lipid metabolic process"/>
    <property type="evidence" value="ECO:0007669"/>
    <property type="project" value="InterPro"/>
</dbReference>
<dbReference type="RefSeq" id="XP_040646443.1">
    <property type="nucleotide sequence ID" value="XM_040789490.1"/>
</dbReference>
<dbReference type="CDD" id="cd08588">
    <property type="entry name" value="PI-PLCc_At5g67130_like"/>
    <property type="match status" value="1"/>
</dbReference>
<accession>A0A135LFZ5</accession>
<comment type="caution">
    <text evidence="2">The sequence shown here is derived from an EMBL/GenBank/DDBJ whole genome shotgun (WGS) entry which is preliminary data.</text>
</comment>
<evidence type="ECO:0000313" key="3">
    <source>
        <dbReference type="Proteomes" id="UP000070168"/>
    </source>
</evidence>
<gene>
    <name evidence="2" type="ORF">PGRI_017770</name>
</gene>
<dbReference type="Proteomes" id="UP000070168">
    <property type="component" value="Unassembled WGS sequence"/>
</dbReference>
<dbReference type="EMBL" id="LHQR01000065">
    <property type="protein sequence ID" value="KXG47907.1"/>
    <property type="molecule type" value="Genomic_DNA"/>
</dbReference>
<evidence type="ECO:0000313" key="2">
    <source>
        <dbReference type="EMBL" id="KXG47907.1"/>
    </source>
</evidence>
<organism evidence="2 3">
    <name type="scientific">Penicillium patulum</name>
    <name type="common">Penicillium griseofulvum</name>
    <dbReference type="NCBI Taxonomy" id="5078"/>
    <lineage>
        <taxon>Eukaryota</taxon>
        <taxon>Fungi</taxon>
        <taxon>Dikarya</taxon>
        <taxon>Ascomycota</taxon>
        <taxon>Pezizomycotina</taxon>
        <taxon>Eurotiomycetes</taxon>
        <taxon>Eurotiomycetidae</taxon>
        <taxon>Eurotiales</taxon>
        <taxon>Aspergillaceae</taxon>
        <taxon>Penicillium</taxon>
    </lineage>
</organism>
<sequence>MRPALLRLLKRPSAVSILDTLTSTPVGIEQLESRYRCLRCHSRTAKQEPLEASENNPTRPQLENPCRGKRPFSFPIYDIEASNEPNSPEPTPVVDNKKHDSTIQCPTKLLSLRPDKLDFESDVGHLNNIGTRLVDHPEHRNNFDLWEELLRYRQRHYGDNGTLDIWEGLRVRVDGVWLPVAGEQADFFWQSFVDMGLRRELFLKEVLDYAVIIQEQQGNRWPQLYERVVGGLLEQGLTKRAVEWHKKLQNSHLASADDVLKILPSAIRSSSLPAGTEFATVADLERSSLSPGLQAFQAICSTTPDHNLYGPVIAMLIQQGHGEAAISMHHFLARRQDHPQSPDEIQPLLEYVEKFGLRKEFNRLRGYVKKRFDTEGLIDQPGPIHTAPKSEEKGSQDEKPFKDDIGAKLFATRALNFDMIVGGLKMLGVSEIGHRTLRELATRAQGNQDLLDKLKILKQSGISIGNTVFSRLVQKLAAQNRDILLSDFLRSDQHPDILEDKRMQESMLVSYYMARDWRLYNMTLAVLTELYPGAPDLYDIHFRKHIAAWELSAASKVADELALRGRTLGEDSVDFMAEQVLTPRRMNHRPPPGQRLSAVDEVIFIFKILKRVVPAGGYVSAAFWIEMLKRLGMADAWADWDKLRDCCQWLVRQYADSPKQKPWTNFPSPNLSLDPTKQANGCDRRMLDLVFNPQMQAAIVSWGFTFRVLDTTASKFGIAPPNSKTDKKLIPWVRGLILLRELEQSGLRLDKRLISQAVRHRLAMLYSHHVLSARRMNRMLRRRNPYSLQQVLNDVFQAWGDPSLFDGMEQNLEQLVNPPRASRTKRRAPGILMRVFNFLALLPMVLANPLIQKRTTACNNSPDLCSKSYGEITHLGAHDSPFVRDSSTGNSIAANQYYDTPTQLSAGVRLVTAQVHKSNSQWRLCHSTCDLLDAGLLSDWLKKIKTWLDDNPNEVVTILLVNSDDATASDLNTEFTTANITDYAYKPTSPGTAPTTWPTLQTMIDDGKRLVVFVASLEISASYPYLMDEWSYIWENPYDVSSASNFSCLPDRPSAYKGNSASALAANLLPLMNHFLYSSNLAIIDVEYPNASYVGTTNGPSGGTGNLGTSATECKKAWNGRQPTYIMVDFFNRGPAIDTVDSLNNVTNPVGRKSVSTSADSTSDASSTSNVFKALVDLAESARSGTPVSMGNWIWTGGNWGNLLGGGISF</sequence>
<evidence type="ECO:0000256" key="1">
    <source>
        <dbReference type="SAM" id="MobiDB-lite"/>
    </source>
</evidence>
<feature type="compositionally biased region" description="Basic and acidic residues" evidence="1">
    <location>
        <begin position="388"/>
        <end position="400"/>
    </location>
</feature>
<dbReference type="SUPFAM" id="SSF51695">
    <property type="entry name" value="PLC-like phosphodiesterases"/>
    <property type="match status" value="1"/>
</dbReference>
<dbReference type="PANTHER" id="PTHR13593:SF80">
    <property type="entry name" value="PLC-LIKE PHOSPHODIESTERASE"/>
    <property type="match status" value="1"/>
</dbReference>
<dbReference type="OrthoDB" id="5366531at2759"/>
<keyword evidence="3" id="KW-1185">Reference proteome</keyword>
<dbReference type="Gene3D" id="3.20.20.190">
    <property type="entry name" value="Phosphatidylinositol (PI) phosphodiesterase"/>
    <property type="match status" value="1"/>
</dbReference>
<dbReference type="PANTHER" id="PTHR13593">
    <property type="match status" value="1"/>
</dbReference>
<proteinExistence type="predicted"/>
<dbReference type="STRING" id="5078.A0A135LFZ5"/>
<dbReference type="GO" id="GO:0008081">
    <property type="term" value="F:phosphoric diester hydrolase activity"/>
    <property type="evidence" value="ECO:0007669"/>
    <property type="project" value="InterPro"/>
</dbReference>
<feature type="region of interest" description="Disordered" evidence="1">
    <location>
        <begin position="46"/>
        <end position="100"/>
    </location>
</feature>
<dbReference type="InterPro" id="IPR017946">
    <property type="entry name" value="PLC-like_Pdiesterase_TIM-brl"/>
</dbReference>
<evidence type="ECO:0008006" key="4">
    <source>
        <dbReference type="Google" id="ProtNLM"/>
    </source>
</evidence>
<feature type="region of interest" description="Disordered" evidence="1">
    <location>
        <begin position="378"/>
        <end position="400"/>
    </location>
</feature>
<dbReference type="AlphaFoldDB" id="A0A135LFZ5"/>